<dbReference type="GO" id="GO:0009425">
    <property type="term" value="C:bacterial-type flagellum basal body"/>
    <property type="evidence" value="ECO:0007669"/>
    <property type="project" value="UniProtKB-SubCell"/>
</dbReference>
<dbReference type="Pfam" id="PF04347">
    <property type="entry name" value="FliO"/>
    <property type="match status" value="1"/>
</dbReference>
<comment type="subcellular location">
    <subcellularLocation>
        <location evidence="7">Cell membrane</location>
    </subcellularLocation>
    <subcellularLocation>
        <location evidence="7">Bacterial flagellum basal body</location>
    </subcellularLocation>
</comment>
<keyword evidence="3 7" id="KW-1133">Transmembrane helix</keyword>
<dbReference type="RefSeq" id="WP_126793430.1">
    <property type="nucleotide sequence ID" value="NZ_PIPI01000006.1"/>
</dbReference>
<evidence type="ECO:0000313" key="9">
    <source>
        <dbReference type="EMBL" id="RUO19230.1"/>
    </source>
</evidence>
<sequence>MSATSTLTQTAATPDMASGLATLGKVSFTLFAIIVFILMCAWLVRRFGSGYLPVAGSDIRIVASANVGPKEKVVIVDMLGKRVALGVTAQNVTALSESEIPADAEEQTVEGATNSQSQTPSFAQLLKNSLTRPKSGS</sequence>
<keyword evidence="2 7" id="KW-0812">Transmembrane</keyword>
<organism evidence="9 10">
    <name type="scientific">Aliidiomarina haloalkalitolerans</name>
    <dbReference type="NCBI Taxonomy" id="859059"/>
    <lineage>
        <taxon>Bacteria</taxon>
        <taxon>Pseudomonadati</taxon>
        <taxon>Pseudomonadota</taxon>
        <taxon>Gammaproteobacteria</taxon>
        <taxon>Alteromonadales</taxon>
        <taxon>Idiomarinaceae</taxon>
        <taxon>Aliidiomarina</taxon>
    </lineage>
</organism>
<proteinExistence type="inferred from homology"/>
<keyword evidence="4 7" id="KW-0472">Membrane</keyword>
<feature type="compositionally biased region" description="Polar residues" evidence="8">
    <location>
        <begin position="110"/>
        <end position="137"/>
    </location>
</feature>
<accession>A0A432VS92</accession>
<dbReference type="Proteomes" id="UP000288212">
    <property type="component" value="Unassembled WGS sequence"/>
</dbReference>
<dbReference type="InterPro" id="IPR052205">
    <property type="entry name" value="FliO/MopB"/>
</dbReference>
<keyword evidence="5 7" id="KW-0975">Bacterial flagellum</keyword>
<comment type="similarity">
    <text evidence="6 7">Belongs to the FliO/MopB family.</text>
</comment>
<keyword evidence="9" id="KW-0969">Cilium</keyword>
<evidence type="ECO:0000256" key="5">
    <source>
        <dbReference type="ARBA" id="ARBA00023143"/>
    </source>
</evidence>
<keyword evidence="9" id="KW-0966">Cell projection</keyword>
<protein>
    <recommendedName>
        <fullName evidence="7">Flagellar protein</fullName>
    </recommendedName>
</protein>
<evidence type="ECO:0000256" key="3">
    <source>
        <dbReference type="ARBA" id="ARBA00022989"/>
    </source>
</evidence>
<dbReference type="NCBIfam" id="TIGR03500">
    <property type="entry name" value="FliO_TIGR"/>
    <property type="match status" value="1"/>
</dbReference>
<keyword evidence="10" id="KW-1185">Reference proteome</keyword>
<comment type="caution">
    <text evidence="9">The sequence shown here is derived from an EMBL/GenBank/DDBJ whole genome shotgun (WGS) entry which is preliminary data.</text>
</comment>
<gene>
    <name evidence="9" type="primary">fliO</name>
    <name evidence="9" type="ORF">CWE06_09360</name>
</gene>
<evidence type="ECO:0000256" key="7">
    <source>
        <dbReference type="RuleBase" id="RU362064"/>
    </source>
</evidence>
<evidence type="ECO:0000256" key="6">
    <source>
        <dbReference type="ARBA" id="ARBA00037937"/>
    </source>
</evidence>
<evidence type="ECO:0000256" key="4">
    <source>
        <dbReference type="ARBA" id="ARBA00023136"/>
    </source>
</evidence>
<evidence type="ECO:0000256" key="2">
    <source>
        <dbReference type="ARBA" id="ARBA00022692"/>
    </source>
</evidence>
<dbReference type="OrthoDB" id="9342590at2"/>
<dbReference type="EMBL" id="PIPI01000006">
    <property type="protein sequence ID" value="RUO19230.1"/>
    <property type="molecule type" value="Genomic_DNA"/>
</dbReference>
<feature type="region of interest" description="Disordered" evidence="8">
    <location>
        <begin position="99"/>
        <end position="137"/>
    </location>
</feature>
<name>A0A432VS92_9GAMM</name>
<dbReference type="AlphaFoldDB" id="A0A432VS92"/>
<dbReference type="PANTHER" id="PTHR38766:SF1">
    <property type="entry name" value="FLAGELLAR PROTEIN FLIO"/>
    <property type="match status" value="1"/>
</dbReference>
<keyword evidence="1 7" id="KW-1003">Cell membrane</keyword>
<reference evidence="9 10" key="1">
    <citation type="journal article" date="2011" name="Front. Microbiol.">
        <title>Genomic signatures of strain selection and enhancement in Bacillus atrophaeus var. globigii, a historical biowarfare simulant.</title>
        <authorList>
            <person name="Gibbons H.S."/>
            <person name="Broomall S.M."/>
            <person name="McNew L.A."/>
            <person name="Daligault H."/>
            <person name="Chapman C."/>
            <person name="Bruce D."/>
            <person name="Karavis M."/>
            <person name="Krepps M."/>
            <person name="McGregor P.A."/>
            <person name="Hong C."/>
            <person name="Park K.H."/>
            <person name="Akmal A."/>
            <person name="Feldman A."/>
            <person name="Lin J.S."/>
            <person name="Chang W.E."/>
            <person name="Higgs B.W."/>
            <person name="Demirev P."/>
            <person name="Lindquist J."/>
            <person name="Liem A."/>
            <person name="Fochler E."/>
            <person name="Read T.D."/>
            <person name="Tapia R."/>
            <person name="Johnson S."/>
            <person name="Bishop-Lilly K.A."/>
            <person name="Detter C."/>
            <person name="Han C."/>
            <person name="Sozhamannan S."/>
            <person name="Rosenzweig C.N."/>
            <person name="Skowronski E.W."/>
        </authorList>
    </citation>
    <scope>NUCLEOTIDE SEQUENCE [LARGE SCALE GENOMIC DNA]</scope>
    <source>
        <strain evidence="9 10">AK5</strain>
    </source>
</reference>
<evidence type="ECO:0000256" key="8">
    <source>
        <dbReference type="SAM" id="MobiDB-lite"/>
    </source>
</evidence>
<dbReference type="GO" id="GO:0005886">
    <property type="term" value="C:plasma membrane"/>
    <property type="evidence" value="ECO:0007669"/>
    <property type="project" value="UniProtKB-SubCell"/>
</dbReference>
<evidence type="ECO:0000256" key="1">
    <source>
        <dbReference type="ARBA" id="ARBA00022475"/>
    </source>
</evidence>
<keyword evidence="9" id="KW-0282">Flagellum</keyword>
<dbReference type="InterPro" id="IPR022781">
    <property type="entry name" value="Flagellar_biosynth_FliO"/>
</dbReference>
<feature type="transmembrane region" description="Helical" evidence="7">
    <location>
        <begin position="26"/>
        <end position="44"/>
    </location>
</feature>
<dbReference type="PANTHER" id="PTHR38766">
    <property type="entry name" value="FLAGELLAR PROTEIN FLIO"/>
    <property type="match status" value="1"/>
</dbReference>
<evidence type="ECO:0000313" key="10">
    <source>
        <dbReference type="Proteomes" id="UP000288212"/>
    </source>
</evidence>
<dbReference type="GO" id="GO:0044781">
    <property type="term" value="P:bacterial-type flagellum organization"/>
    <property type="evidence" value="ECO:0007669"/>
    <property type="project" value="UniProtKB-UniRule"/>
</dbReference>